<keyword evidence="4" id="KW-0378">Hydrolase</keyword>
<dbReference type="GO" id="GO:0046294">
    <property type="term" value="P:formaldehyde catabolic process"/>
    <property type="evidence" value="ECO:0007669"/>
    <property type="project" value="InterPro"/>
</dbReference>
<dbReference type="InterPro" id="IPR014186">
    <property type="entry name" value="S-formylglutathione_hydrol"/>
</dbReference>
<reference evidence="6" key="1">
    <citation type="submission" date="2020-03" db="EMBL/GenBank/DDBJ databases">
        <authorList>
            <person name="Chebbi M.A."/>
            <person name="Drezen J.M."/>
        </authorList>
    </citation>
    <scope>NUCLEOTIDE SEQUENCE</scope>
    <source>
        <tissue evidence="6">Whole body</tissue>
    </source>
</reference>
<proteinExistence type="predicted"/>
<protein>
    <recommendedName>
        <fullName evidence="2">S-formylglutathione hydrolase</fullName>
    </recommendedName>
    <alternativeName>
        <fullName evidence="5">Esterase D</fullName>
    </alternativeName>
</protein>
<dbReference type="GO" id="GO:0005829">
    <property type="term" value="C:cytosol"/>
    <property type="evidence" value="ECO:0007669"/>
    <property type="project" value="TreeGrafter"/>
</dbReference>
<evidence type="ECO:0000256" key="2">
    <source>
        <dbReference type="ARBA" id="ARBA00016774"/>
    </source>
</evidence>
<gene>
    <name evidence="6" type="ORF">G9C98_007526</name>
</gene>
<dbReference type="AlphaFoldDB" id="A0A8J5QUX4"/>
<dbReference type="EMBL" id="JAAOIC020000067">
    <property type="protein sequence ID" value="KAG8034450.1"/>
    <property type="molecule type" value="Genomic_DNA"/>
</dbReference>
<evidence type="ECO:0000256" key="1">
    <source>
        <dbReference type="ARBA" id="ARBA00002608"/>
    </source>
</evidence>
<sequence length="260" mass="29570">MMPDIVEVSNNKCFGGWQKVFSHQSVELKCKMNFGVYLPPQAELEPVPVIYWLSGLTCTEANFIQKAGAQRYASEHGVILVIPDTSPRGECIPDVPENDFGMGAGFYVDAIQDPWKNHFRMYSYITKELPTLINHKFPNPGLYKTVSAFAPICNPVECDWGKKAFSGYLGNKNEHFELWKEYDATHLAKKYCGPPLDILIDQGKDDNFLKQLLPENLVPGAANANLMLTLRSQEGYDHSYFFISTFIEDHIKHHVKYLKN</sequence>
<name>A0A8J5QUX4_9HYME</name>
<evidence type="ECO:0000256" key="3">
    <source>
        <dbReference type="ARBA" id="ARBA00022487"/>
    </source>
</evidence>
<dbReference type="Pfam" id="PF00756">
    <property type="entry name" value="Esterase"/>
    <property type="match status" value="2"/>
</dbReference>
<dbReference type="PANTHER" id="PTHR10061">
    <property type="entry name" value="S-FORMYLGLUTATHIONE HYDROLASE"/>
    <property type="match status" value="1"/>
</dbReference>
<evidence type="ECO:0000256" key="5">
    <source>
        <dbReference type="ARBA" id="ARBA00032082"/>
    </source>
</evidence>
<dbReference type="OrthoDB" id="420518at2759"/>
<comment type="function">
    <text evidence="1">Serine hydrolase involved in the detoxification of formaldehyde.</text>
</comment>
<accession>A0A8J5QUX4</accession>
<dbReference type="Proteomes" id="UP000729913">
    <property type="component" value="Unassembled WGS sequence"/>
</dbReference>
<keyword evidence="3" id="KW-0719">Serine esterase</keyword>
<keyword evidence="7" id="KW-1185">Reference proteome</keyword>
<dbReference type="PANTHER" id="PTHR10061:SF0">
    <property type="entry name" value="S-FORMYLGLUTATHIONE HYDROLASE"/>
    <property type="match status" value="1"/>
</dbReference>
<organism evidence="6 7">
    <name type="scientific">Cotesia typhae</name>
    <dbReference type="NCBI Taxonomy" id="2053667"/>
    <lineage>
        <taxon>Eukaryota</taxon>
        <taxon>Metazoa</taxon>
        <taxon>Ecdysozoa</taxon>
        <taxon>Arthropoda</taxon>
        <taxon>Hexapoda</taxon>
        <taxon>Insecta</taxon>
        <taxon>Pterygota</taxon>
        <taxon>Neoptera</taxon>
        <taxon>Endopterygota</taxon>
        <taxon>Hymenoptera</taxon>
        <taxon>Apocrita</taxon>
        <taxon>Ichneumonoidea</taxon>
        <taxon>Braconidae</taxon>
        <taxon>Microgastrinae</taxon>
        <taxon>Cotesia</taxon>
    </lineage>
</organism>
<dbReference type="GO" id="GO:0018738">
    <property type="term" value="F:S-formylglutathione hydrolase activity"/>
    <property type="evidence" value="ECO:0007669"/>
    <property type="project" value="InterPro"/>
</dbReference>
<evidence type="ECO:0000256" key="4">
    <source>
        <dbReference type="ARBA" id="ARBA00022801"/>
    </source>
</evidence>
<reference evidence="6" key="2">
    <citation type="submission" date="2021-04" db="EMBL/GenBank/DDBJ databases">
        <title>Genome-wide patterns of bracovirus chromosomal integration into multiple host tissues during parasitism.</title>
        <authorList>
            <person name="Chebbi M.A.C."/>
        </authorList>
    </citation>
    <scope>NUCLEOTIDE SEQUENCE</scope>
    <source>
        <tissue evidence="6">Whole body</tissue>
    </source>
</reference>
<comment type="caution">
    <text evidence="6">The sequence shown here is derived from an EMBL/GenBank/DDBJ whole genome shotgun (WGS) entry which is preliminary data.</text>
</comment>
<dbReference type="InterPro" id="IPR000801">
    <property type="entry name" value="Esterase-like"/>
</dbReference>
<evidence type="ECO:0000313" key="6">
    <source>
        <dbReference type="EMBL" id="KAG8034450.1"/>
    </source>
</evidence>
<evidence type="ECO:0000313" key="7">
    <source>
        <dbReference type="Proteomes" id="UP000729913"/>
    </source>
</evidence>
<dbReference type="GO" id="GO:0052689">
    <property type="term" value="F:carboxylic ester hydrolase activity"/>
    <property type="evidence" value="ECO:0007669"/>
    <property type="project" value="UniProtKB-KW"/>
</dbReference>